<dbReference type="EMBL" id="BAABHJ010000040">
    <property type="protein sequence ID" value="GAA4619051.1"/>
    <property type="molecule type" value="Genomic_DNA"/>
</dbReference>
<dbReference type="Gene3D" id="1.20.5.1930">
    <property type="match status" value="1"/>
</dbReference>
<keyword evidence="5" id="KW-0547">Nucleotide-binding</keyword>
<evidence type="ECO:0000256" key="4">
    <source>
        <dbReference type="ARBA" id="ARBA00022679"/>
    </source>
</evidence>
<keyword evidence="6" id="KW-0418">Kinase</keyword>
<evidence type="ECO:0000259" key="11">
    <source>
        <dbReference type="Pfam" id="PF02518"/>
    </source>
</evidence>
<dbReference type="InterPro" id="IPR011712">
    <property type="entry name" value="Sig_transdc_His_kin_sub3_dim/P"/>
</dbReference>
<evidence type="ECO:0000256" key="5">
    <source>
        <dbReference type="ARBA" id="ARBA00022741"/>
    </source>
</evidence>
<comment type="catalytic activity">
    <reaction evidence="1">
        <text>ATP + protein L-histidine = ADP + protein N-phospho-L-histidine.</text>
        <dbReference type="EC" id="2.7.13.3"/>
    </reaction>
</comment>
<comment type="caution">
    <text evidence="13">The sequence shown here is derived from an EMBL/GenBank/DDBJ whole genome shotgun (WGS) entry which is preliminary data.</text>
</comment>
<keyword evidence="10" id="KW-1133">Transmembrane helix</keyword>
<gene>
    <name evidence="13" type="ORF">GCM10023195_85990</name>
</gene>
<keyword evidence="10" id="KW-0812">Transmembrane</keyword>
<proteinExistence type="predicted"/>
<keyword evidence="3" id="KW-0597">Phosphoprotein</keyword>
<dbReference type="EC" id="2.7.13.3" evidence="2"/>
<dbReference type="Pfam" id="PF02518">
    <property type="entry name" value="HATPase_c"/>
    <property type="match status" value="1"/>
</dbReference>
<feature type="transmembrane region" description="Helical" evidence="10">
    <location>
        <begin position="157"/>
        <end position="174"/>
    </location>
</feature>
<dbReference type="InterPro" id="IPR036890">
    <property type="entry name" value="HATPase_C_sf"/>
</dbReference>
<evidence type="ECO:0000256" key="9">
    <source>
        <dbReference type="SAM" id="MobiDB-lite"/>
    </source>
</evidence>
<accession>A0ABP8TXQ9</accession>
<feature type="transmembrane region" description="Helical" evidence="10">
    <location>
        <begin position="55"/>
        <end position="76"/>
    </location>
</feature>
<dbReference type="InterPro" id="IPR003594">
    <property type="entry name" value="HATPase_dom"/>
</dbReference>
<evidence type="ECO:0000259" key="12">
    <source>
        <dbReference type="Pfam" id="PF07730"/>
    </source>
</evidence>
<evidence type="ECO:0000256" key="10">
    <source>
        <dbReference type="SAM" id="Phobius"/>
    </source>
</evidence>
<dbReference type="SUPFAM" id="SSF55874">
    <property type="entry name" value="ATPase domain of HSP90 chaperone/DNA topoisomerase II/histidine kinase"/>
    <property type="match status" value="1"/>
</dbReference>
<evidence type="ECO:0000256" key="1">
    <source>
        <dbReference type="ARBA" id="ARBA00000085"/>
    </source>
</evidence>
<evidence type="ECO:0000256" key="6">
    <source>
        <dbReference type="ARBA" id="ARBA00022777"/>
    </source>
</evidence>
<keyword evidence="14" id="KW-1185">Reference proteome</keyword>
<dbReference type="Pfam" id="PF07730">
    <property type="entry name" value="HisKA_3"/>
    <property type="match status" value="1"/>
</dbReference>
<evidence type="ECO:0000256" key="3">
    <source>
        <dbReference type="ARBA" id="ARBA00022553"/>
    </source>
</evidence>
<evidence type="ECO:0000256" key="2">
    <source>
        <dbReference type="ARBA" id="ARBA00012438"/>
    </source>
</evidence>
<evidence type="ECO:0000313" key="13">
    <source>
        <dbReference type="EMBL" id="GAA4619051.1"/>
    </source>
</evidence>
<evidence type="ECO:0000313" key="14">
    <source>
        <dbReference type="Proteomes" id="UP001500212"/>
    </source>
</evidence>
<keyword evidence="7" id="KW-0067">ATP-binding</keyword>
<evidence type="ECO:0000256" key="7">
    <source>
        <dbReference type="ARBA" id="ARBA00022840"/>
    </source>
</evidence>
<protein>
    <recommendedName>
        <fullName evidence="2">histidine kinase</fullName>
        <ecNumber evidence="2">2.7.13.3</ecNumber>
    </recommendedName>
</protein>
<keyword evidence="8" id="KW-0902">Two-component regulatory system</keyword>
<keyword evidence="10" id="KW-0472">Membrane</keyword>
<dbReference type="PANTHER" id="PTHR24421:SF10">
    <property type="entry name" value="NITRATE_NITRITE SENSOR PROTEIN NARQ"/>
    <property type="match status" value="1"/>
</dbReference>
<name>A0ABP8TXQ9_9ACTN</name>
<feature type="region of interest" description="Disordered" evidence="9">
    <location>
        <begin position="1"/>
        <end position="20"/>
    </location>
</feature>
<dbReference type="CDD" id="cd16917">
    <property type="entry name" value="HATPase_UhpB-NarQ-NarX-like"/>
    <property type="match status" value="1"/>
</dbReference>
<reference evidence="14" key="1">
    <citation type="journal article" date="2019" name="Int. J. Syst. Evol. Microbiol.">
        <title>The Global Catalogue of Microorganisms (GCM) 10K type strain sequencing project: providing services to taxonomists for standard genome sequencing and annotation.</title>
        <authorList>
            <consortium name="The Broad Institute Genomics Platform"/>
            <consortium name="The Broad Institute Genome Sequencing Center for Infectious Disease"/>
            <person name="Wu L."/>
            <person name="Ma J."/>
        </authorList>
    </citation>
    <scope>NUCLEOTIDE SEQUENCE [LARGE SCALE GENOMIC DNA]</scope>
    <source>
        <strain evidence="14">JCM 17938</strain>
    </source>
</reference>
<feature type="transmembrane region" description="Helical" evidence="10">
    <location>
        <begin position="129"/>
        <end position="151"/>
    </location>
</feature>
<organism evidence="13 14">
    <name type="scientific">Actinoallomurus liliacearum</name>
    <dbReference type="NCBI Taxonomy" id="1080073"/>
    <lineage>
        <taxon>Bacteria</taxon>
        <taxon>Bacillati</taxon>
        <taxon>Actinomycetota</taxon>
        <taxon>Actinomycetes</taxon>
        <taxon>Streptosporangiales</taxon>
        <taxon>Thermomonosporaceae</taxon>
        <taxon>Actinoallomurus</taxon>
    </lineage>
</organism>
<feature type="compositionally biased region" description="Basic and acidic residues" evidence="9">
    <location>
        <begin position="1"/>
        <end position="17"/>
    </location>
</feature>
<evidence type="ECO:0000256" key="8">
    <source>
        <dbReference type="ARBA" id="ARBA00023012"/>
    </source>
</evidence>
<keyword evidence="4" id="KW-0808">Transferase</keyword>
<dbReference type="InterPro" id="IPR050482">
    <property type="entry name" value="Sensor_HK_TwoCompSys"/>
</dbReference>
<sequence length="399" mass="42264">MNAEPDDTRPAGVRADDAPAGTPARFADELIRPFVVGTISVLTLIQLVEHPPVRLPWLTWGVVVVAIATGVAPSILPWRRLSDRMQMTLVSVFMAAGAVSFSLAKDTAAPALVLIASVTAGEKLASRRAAFTIVGAGTAATATVSWVATALHLPHESPWWVSLIVCLPLYIGLARRERADALAIADLAARQSRRAAASEAREAALEERGRIAREIHDVLGHALSGIAVQLDMADALYVAGRGQDANEAVRRARALAVSGIGETRRAIHALREDTLPLPETIARIAHGSTAGFEVRGEPGEVRVEVAQAVIRAAQEAITNAHRHAPGAEVRLLLDYTDRLIRLTVTDTGTAEAGAPPNHSGSGMGLVGMRERASLLEGTLYAGPTEPPAPGWTVRLELPR</sequence>
<dbReference type="Gene3D" id="3.30.565.10">
    <property type="entry name" value="Histidine kinase-like ATPase, C-terminal domain"/>
    <property type="match status" value="1"/>
</dbReference>
<dbReference type="PANTHER" id="PTHR24421">
    <property type="entry name" value="NITRATE/NITRITE SENSOR PROTEIN NARX-RELATED"/>
    <property type="match status" value="1"/>
</dbReference>
<dbReference type="RefSeq" id="WP_345367195.1">
    <property type="nucleotide sequence ID" value="NZ_BAABHJ010000040.1"/>
</dbReference>
<feature type="domain" description="Histidine kinase/HSP90-like ATPase" evidence="11">
    <location>
        <begin position="307"/>
        <end position="398"/>
    </location>
</feature>
<feature type="domain" description="Signal transduction histidine kinase subgroup 3 dimerisation and phosphoacceptor" evidence="12">
    <location>
        <begin position="207"/>
        <end position="275"/>
    </location>
</feature>
<dbReference type="Proteomes" id="UP001500212">
    <property type="component" value="Unassembled WGS sequence"/>
</dbReference>